<feature type="non-terminal residue" evidence="2">
    <location>
        <position position="137"/>
    </location>
</feature>
<proteinExistence type="predicted"/>
<sequence>GGTCLRERRISLEHEPSGSLPPRLISESCCGRPGTRRQRSQKTYDRTMVDHYTEGIPQQDLDSEAWVDVAGGGEEGLSSLLWPTRVHLLRHPATLEMTLEPSSGKAVIVAAAAPWRHGRAADGSHPRSRHLTASPSG</sequence>
<feature type="region of interest" description="Disordered" evidence="1">
    <location>
        <begin position="10"/>
        <end position="46"/>
    </location>
</feature>
<comment type="caution">
    <text evidence="2">The sequence shown here is derived from an EMBL/GenBank/DDBJ whole genome shotgun (WGS) entry which is preliminary data.</text>
</comment>
<evidence type="ECO:0000313" key="3">
    <source>
        <dbReference type="Proteomes" id="UP000652761"/>
    </source>
</evidence>
<feature type="region of interest" description="Disordered" evidence="1">
    <location>
        <begin position="118"/>
        <end position="137"/>
    </location>
</feature>
<evidence type="ECO:0000313" key="2">
    <source>
        <dbReference type="EMBL" id="MQL98133.1"/>
    </source>
</evidence>
<gene>
    <name evidence="2" type="ORF">Taro_030837</name>
</gene>
<organism evidence="2 3">
    <name type="scientific">Colocasia esculenta</name>
    <name type="common">Wild taro</name>
    <name type="synonym">Arum esculentum</name>
    <dbReference type="NCBI Taxonomy" id="4460"/>
    <lineage>
        <taxon>Eukaryota</taxon>
        <taxon>Viridiplantae</taxon>
        <taxon>Streptophyta</taxon>
        <taxon>Embryophyta</taxon>
        <taxon>Tracheophyta</taxon>
        <taxon>Spermatophyta</taxon>
        <taxon>Magnoliopsida</taxon>
        <taxon>Liliopsida</taxon>
        <taxon>Araceae</taxon>
        <taxon>Aroideae</taxon>
        <taxon>Colocasieae</taxon>
        <taxon>Colocasia</taxon>
    </lineage>
</organism>
<dbReference type="Proteomes" id="UP000652761">
    <property type="component" value="Unassembled WGS sequence"/>
</dbReference>
<protein>
    <submittedName>
        <fullName evidence="2">Uncharacterized protein</fullName>
    </submittedName>
</protein>
<name>A0A843W1C8_COLES</name>
<accession>A0A843W1C8</accession>
<keyword evidence="3" id="KW-1185">Reference proteome</keyword>
<feature type="non-terminal residue" evidence="2">
    <location>
        <position position="1"/>
    </location>
</feature>
<dbReference type="AlphaFoldDB" id="A0A843W1C8"/>
<dbReference type="EMBL" id="NMUH01002146">
    <property type="protein sequence ID" value="MQL98133.1"/>
    <property type="molecule type" value="Genomic_DNA"/>
</dbReference>
<reference evidence="2" key="1">
    <citation type="submission" date="2017-07" db="EMBL/GenBank/DDBJ databases">
        <title>Taro Niue Genome Assembly and Annotation.</title>
        <authorList>
            <person name="Atibalentja N."/>
            <person name="Keating K."/>
            <person name="Fields C.J."/>
        </authorList>
    </citation>
    <scope>NUCLEOTIDE SEQUENCE</scope>
    <source>
        <strain evidence="2">Niue_2</strain>
        <tissue evidence="2">Leaf</tissue>
    </source>
</reference>
<evidence type="ECO:0000256" key="1">
    <source>
        <dbReference type="SAM" id="MobiDB-lite"/>
    </source>
</evidence>